<keyword evidence="9 17" id="KW-0067">ATP-binding</keyword>
<keyword evidence="12 19" id="KW-0472">Membrane</keyword>
<keyword evidence="18" id="KW-0460">Magnesium</keyword>
<accession>A0A1I7K7X9</accession>
<evidence type="ECO:0000256" key="8">
    <source>
        <dbReference type="ARBA" id="ARBA00022777"/>
    </source>
</evidence>
<dbReference type="Pfam" id="PF01219">
    <property type="entry name" value="DAGK_prokar"/>
    <property type="match status" value="1"/>
</dbReference>
<dbReference type="PANTHER" id="PTHR34299">
    <property type="entry name" value="DIACYLGLYCEROL KINASE"/>
    <property type="match status" value="1"/>
</dbReference>
<evidence type="ECO:0000256" key="6">
    <source>
        <dbReference type="ARBA" id="ARBA00022692"/>
    </source>
</evidence>
<dbReference type="AlphaFoldDB" id="A0A1I7K7X9"/>
<dbReference type="OrthoDB" id="2377165at2"/>
<dbReference type="STRING" id="392015.SAMN05421543_11437"/>
<dbReference type="EMBL" id="FPBV01000014">
    <property type="protein sequence ID" value="SFU93539.1"/>
    <property type="molecule type" value="Genomic_DNA"/>
</dbReference>
<feature type="binding site" evidence="18">
    <location>
        <position position="36"/>
    </location>
    <ligand>
        <name>a divalent metal cation</name>
        <dbReference type="ChEBI" id="CHEBI:60240"/>
    </ligand>
</feature>
<dbReference type="GO" id="GO:0008654">
    <property type="term" value="P:phospholipid biosynthetic process"/>
    <property type="evidence" value="ECO:0007669"/>
    <property type="project" value="UniProtKB-KW"/>
</dbReference>
<protein>
    <submittedName>
        <fullName evidence="20">Diacylglycerol kinase (ATP)</fullName>
    </submittedName>
</protein>
<keyword evidence="8 20" id="KW-0418">Kinase</keyword>
<feature type="binding site" evidence="17">
    <location>
        <position position="36"/>
    </location>
    <ligand>
        <name>ATP</name>
        <dbReference type="ChEBI" id="CHEBI:30616"/>
    </ligand>
</feature>
<keyword evidence="4" id="KW-0444">Lipid biosynthesis</keyword>
<feature type="transmembrane region" description="Helical" evidence="19">
    <location>
        <begin position="63"/>
        <end position="83"/>
    </location>
</feature>
<sequence>MPAVRPPIARPLRPRRPLADSFRFALDGICHALITERNMKIHFAAGGLLLLWCLAVRPPAALVLWALAAVHAVIALELVNTAVERVTDLATGGTARALAGVAKDVAAGAVLIVSMGALGVGIYLGVSSYPWRWRLFSSAHPLGAVESLWGLSVLCFLAVRSVLQRKRLGWDDGEGGNE</sequence>
<name>A0A1I7K7X9_9BACL</name>
<evidence type="ECO:0000256" key="4">
    <source>
        <dbReference type="ARBA" id="ARBA00022516"/>
    </source>
</evidence>
<dbReference type="GO" id="GO:0005886">
    <property type="term" value="C:plasma membrane"/>
    <property type="evidence" value="ECO:0007669"/>
    <property type="project" value="UniProtKB-SubCell"/>
</dbReference>
<evidence type="ECO:0000256" key="3">
    <source>
        <dbReference type="ARBA" id="ARBA00022475"/>
    </source>
</evidence>
<feature type="active site" description="Proton acceptor" evidence="15">
    <location>
        <position position="77"/>
    </location>
</feature>
<evidence type="ECO:0000256" key="7">
    <source>
        <dbReference type="ARBA" id="ARBA00022741"/>
    </source>
</evidence>
<dbReference type="Proteomes" id="UP000183508">
    <property type="component" value="Unassembled WGS sequence"/>
</dbReference>
<keyword evidence="21" id="KW-1185">Reference proteome</keyword>
<feature type="transmembrane region" description="Helical" evidence="19">
    <location>
        <begin position="41"/>
        <end position="57"/>
    </location>
</feature>
<feature type="binding site" evidence="17">
    <location>
        <begin position="103"/>
        <end position="104"/>
    </location>
    <ligand>
        <name>ATP</name>
        <dbReference type="ChEBI" id="CHEBI:30616"/>
    </ligand>
</feature>
<comment type="cofactor">
    <cofactor evidence="18">
        <name>Mg(2+)</name>
        <dbReference type="ChEBI" id="CHEBI:18420"/>
    </cofactor>
    <text evidence="18">Mn(2+), Zn(2+), Cd(2+) and Co(2+) support activity to lesser extents.</text>
</comment>
<evidence type="ECO:0000256" key="11">
    <source>
        <dbReference type="ARBA" id="ARBA00023098"/>
    </source>
</evidence>
<evidence type="ECO:0000313" key="20">
    <source>
        <dbReference type="EMBL" id="SFU93539.1"/>
    </source>
</evidence>
<evidence type="ECO:0000256" key="2">
    <source>
        <dbReference type="ARBA" id="ARBA00005967"/>
    </source>
</evidence>
<keyword evidence="7 17" id="KW-0547">Nucleotide-binding</keyword>
<reference evidence="21" key="1">
    <citation type="submission" date="2016-10" db="EMBL/GenBank/DDBJ databases">
        <authorList>
            <person name="Varghese N."/>
        </authorList>
    </citation>
    <scope>NUCLEOTIDE SEQUENCE [LARGE SCALE GENOMIC DNA]</scope>
    <source>
        <strain evidence="21">DSM 17980</strain>
    </source>
</reference>
<evidence type="ECO:0000256" key="19">
    <source>
        <dbReference type="SAM" id="Phobius"/>
    </source>
</evidence>
<keyword evidence="18" id="KW-0479">Metal-binding</keyword>
<dbReference type="InterPro" id="IPR036945">
    <property type="entry name" value="DAGK_sf"/>
</dbReference>
<evidence type="ECO:0000256" key="14">
    <source>
        <dbReference type="ARBA" id="ARBA00023264"/>
    </source>
</evidence>
<evidence type="ECO:0000313" key="21">
    <source>
        <dbReference type="Proteomes" id="UP000183508"/>
    </source>
</evidence>
<dbReference type="Gene3D" id="1.10.287.3610">
    <property type="match status" value="1"/>
</dbReference>
<dbReference type="GO" id="GO:0046872">
    <property type="term" value="F:metal ion binding"/>
    <property type="evidence" value="ECO:0007669"/>
    <property type="project" value="UniProtKB-KW"/>
</dbReference>
<comment type="subcellular location">
    <subcellularLocation>
        <location evidence="1">Cell membrane</location>
        <topology evidence="1">Multi-pass membrane protein</topology>
    </subcellularLocation>
</comment>
<organism evidence="20 21">
    <name type="scientific">Alicyclobacillus macrosporangiidus</name>
    <dbReference type="NCBI Taxonomy" id="392015"/>
    <lineage>
        <taxon>Bacteria</taxon>
        <taxon>Bacillati</taxon>
        <taxon>Bacillota</taxon>
        <taxon>Bacilli</taxon>
        <taxon>Bacillales</taxon>
        <taxon>Alicyclobacillaceae</taxon>
        <taxon>Alicyclobacillus</taxon>
    </lineage>
</organism>
<evidence type="ECO:0000256" key="15">
    <source>
        <dbReference type="PIRSR" id="PIRSR600829-1"/>
    </source>
</evidence>
<keyword evidence="5" id="KW-0808">Transferase</keyword>
<feature type="transmembrane region" description="Helical" evidence="19">
    <location>
        <begin position="104"/>
        <end position="126"/>
    </location>
</feature>
<dbReference type="RefSeq" id="WP_074953643.1">
    <property type="nucleotide sequence ID" value="NZ_FPBV01000014.1"/>
</dbReference>
<keyword evidence="6 19" id="KW-0812">Transmembrane</keyword>
<dbReference type="GO" id="GO:0016301">
    <property type="term" value="F:kinase activity"/>
    <property type="evidence" value="ECO:0007669"/>
    <property type="project" value="UniProtKB-KW"/>
</dbReference>
<feature type="transmembrane region" description="Helical" evidence="19">
    <location>
        <begin position="138"/>
        <end position="159"/>
    </location>
</feature>
<evidence type="ECO:0000256" key="13">
    <source>
        <dbReference type="ARBA" id="ARBA00023209"/>
    </source>
</evidence>
<gene>
    <name evidence="20" type="ORF">SAMN05421543_11437</name>
</gene>
<dbReference type="CDD" id="cd14265">
    <property type="entry name" value="UDPK_IM_like"/>
    <property type="match status" value="1"/>
</dbReference>
<dbReference type="InterPro" id="IPR033717">
    <property type="entry name" value="UDPK"/>
</dbReference>
<keyword evidence="13" id="KW-0594">Phospholipid biosynthesis</keyword>
<keyword evidence="14" id="KW-1208">Phospholipid metabolism</keyword>
<evidence type="ECO:0000256" key="5">
    <source>
        <dbReference type="ARBA" id="ARBA00022679"/>
    </source>
</evidence>
<evidence type="ECO:0000256" key="10">
    <source>
        <dbReference type="ARBA" id="ARBA00022989"/>
    </source>
</evidence>
<evidence type="ECO:0000256" key="16">
    <source>
        <dbReference type="PIRSR" id="PIRSR600829-2"/>
    </source>
</evidence>
<comment type="similarity">
    <text evidence="2">Belongs to the bacterial diacylglycerol kinase family.</text>
</comment>
<evidence type="ECO:0000256" key="9">
    <source>
        <dbReference type="ARBA" id="ARBA00022840"/>
    </source>
</evidence>
<dbReference type="PANTHER" id="PTHR34299:SF1">
    <property type="entry name" value="DIACYLGLYCEROL KINASE"/>
    <property type="match status" value="1"/>
</dbReference>
<keyword evidence="3" id="KW-1003">Cell membrane</keyword>
<feature type="binding site" evidence="18">
    <location>
        <position position="84"/>
    </location>
    <ligand>
        <name>a divalent metal cation</name>
        <dbReference type="ChEBI" id="CHEBI:60240"/>
    </ligand>
</feature>
<dbReference type="GO" id="GO:0005524">
    <property type="term" value="F:ATP binding"/>
    <property type="evidence" value="ECO:0007669"/>
    <property type="project" value="UniProtKB-KW"/>
</dbReference>
<feature type="binding site" evidence="17">
    <location>
        <position position="84"/>
    </location>
    <ligand>
        <name>ATP</name>
        <dbReference type="ChEBI" id="CHEBI:30616"/>
    </ligand>
</feature>
<evidence type="ECO:0000256" key="17">
    <source>
        <dbReference type="PIRSR" id="PIRSR600829-3"/>
    </source>
</evidence>
<evidence type="ECO:0000256" key="18">
    <source>
        <dbReference type="PIRSR" id="PIRSR600829-4"/>
    </source>
</evidence>
<dbReference type="InterPro" id="IPR000829">
    <property type="entry name" value="DAGK"/>
</dbReference>
<keyword evidence="11" id="KW-0443">Lipid metabolism</keyword>
<keyword evidence="10 19" id="KW-1133">Transmembrane helix</keyword>
<feature type="binding site" evidence="16">
    <location>
        <position position="77"/>
    </location>
    <ligand>
        <name>substrate</name>
    </ligand>
</feature>
<proteinExistence type="inferred from homology"/>
<evidence type="ECO:0000256" key="12">
    <source>
        <dbReference type="ARBA" id="ARBA00023136"/>
    </source>
</evidence>
<evidence type="ECO:0000256" key="1">
    <source>
        <dbReference type="ARBA" id="ARBA00004651"/>
    </source>
</evidence>